<dbReference type="STRING" id="1122189.SAMN02745165_01824"/>
<dbReference type="Proteomes" id="UP000184171">
    <property type="component" value="Unassembled WGS sequence"/>
</dbReference>
<dbReference type="AlphaFoldDB" id="A0A1M6HGC5"/>
<reference evidence="1 2" key="1">
    <citation type="submission" date="2016-11" db="EMBL/GenBank/DDBJ databases">
        <authorList>
            <person name="Jaros S."/>
            <person name="Januszkiewicz K."/>
            <person name="Wedrychowicz H."/>
        </authorList>
    </citation>
    <scope>NUCLEOTIDE SEQUENCE [LARGE SCALE GENOMIC DNA]</scope>
    <source>
        <strain evidence="1 2">DSM 5091</strain>
    </source>
</reference>
<evidence type="ECO:0000313" key="1">
    <source>
        <dbReference type="EMBL" id="SHJ21227.1"/>
    </source>
</evidence>
<sequence length="113" mass="13935">MMLPELLRKRAEKLLFGFCRQVADDQYQPRHVRYRIIDQQINLVEVRRYANNPKEHEEFPVAQIRYIPELNQWTLHHYDNERWKLYLNVTPTLELGRLLSVIRQDPMRCFWPE</sequence>
<evidence type="ECO:0008006" key="3">
    <source>
        <dbReference type="Google" id="ProtNLM"/>
    </source>
</evidence>
<name>A0A1M6HGC5_MALRU</name>
<accession>A0A1M6HGC5</accession>
<dbReference type="Pfam" id="PF11225">
    <property type="entry name" value="DUF3024"/>
    <property type="match status" value="1"/>
</dbReference>
<keyword evidence="2" id="KW-1185">Reference proteome</keyword>
<proteinExistence type="predicted"/>
<protein>
    <recommendedName>
        <fullName evidence="3">DUF3024 domain-containing protein</fullName>
    </recommendedName>
</protein>
<dbReference type="RefSeq" id="WP_072908080.1">
    <property type="nucleotide sequence ID" value="NZ_FQZT01000005.1"/>
</dbReference>
<gene>
    <name evidence="1" type="ORF">SAMN02745165_01824</name>
</gene>
<organism evidence="1 2">
    <name type="scientific">Malonomonas rubra DSM 5091</name>
    <dbReference type="NCBI Taxonomy" id="1122189"/>
    <lineage>
        <taxon>Bacteria</taxon>
        <taxon>Pseudomonadati</taxon>
        <taxon>Thermodesulfobacteriota</taxon>
        <taxon>Desulfuromonadia</taxon>
        <taxon>Desulfuromonadales</taxon>
        <taxon>Geopsychrobacteraceae</taxon>
        <taxon>Malonomonas</taxon>
    </lineage>
</organism>
<dbReference type="EMBL" id="FQZT01000005">
    <property type="protein sequence ID" value="SHJ21227.1"/>
    <property type="molecule type" value="Genomic_DNA"/>
</dbReference>
<evidence type="ECO:0000313" key="2">
    <source>
        <dbReference type="Proteomes" id="UP000184171"/>
    </source>
</evidence>
<dbReference type="InterPro" id="IPR021388">
    <property type="entry name" value="DUF3024"/>
</dbReference>
<dbReference type="OrthoDB" id="5405570at2"/>